<proteinExistence type="predicted"/>
<feature type="binding site" description="axial binding residue" evidence="5">
    <location>
        <position position="145"/>
    </location>
    <ligand>
        <name>heme c</name>
        <dbReference type="ChEBI" id="CHEBI:61717"/>
        <label>2</label>
    </ligand>
    <ligandPart>
        <name>Fe</name>
        <dbReference type="ChEBI" id="CHEBI:18248"/>
    </ligandPart>
</feature>
<evidence type="ECO:0000313" key="8">
    <source>
        <dbReference type="EMBL" id="QQN50558.1"/>
    </source>
</evidence>
<dbReference type="InterPro" id="IPR024167">
    <property type="entry name" value="Cytochrome_c4-like"/>
</dbReference>
<sequence>MRITESLLAGTCALLLAMQAQAADGQKIYAQGGANPAAMACATCHGPNAEGMAAGGFPRLAGLPAGYLQKQLEDFRSGARSNPIMQPIAAALSAEEMQAVSQTLAAKPAVAPAQASRADVAEGVGARLALRGAWERNIPECVSCHGPGGSGVGDSFPALNGQSAAYLSAQLNAWRQGTRKNDPNDLMGHVARSLTDAEVTAVSEYFANLSQ</sequence>
<dbReference type="GO" id="GO:0042597">
    <property type="term" value="C:periplasmic space"/>
    <property type="evidence" value="ECO:0007669"/>
    <property type="project" value="InterPro"/>
</dbReference>
<keyword evidence="2 5" id="KW-0479">Metal-binding</keyword>
<feature type="binding site" description="covalent" evidence="4">
    <location>
        <position position="144"/>
    </location>
    <ligand>
        <name>heme c</name>
        <dbReference type="ChEBI" id="CHEBI:61717"/>
        <label>2</label>
    </ligand>
</feature>
<gene>
    <name evidence="8" type="ORF">I6H70_18810</name>
</gene>
<accession>A0A9X7YQN7</accession>
<evidence type="ECO:0000256" key="6">
    <source>
        <dbReference type="SAM" id="SignalP"/>
    </source>
</evidence>
<evidence type="ECO:0000256" key="4">
    <source>
        <dbReference type="PIRSR" id="PIRSR000005-1"/>
    </source>
</evidence>
<feature type="binding site" description="axial binding residue" evidence="5">
    <location>
        <position position="45"/>
    </location>
    <ligand>
        <name>heme c</name>
        <dbReference type="ChEBI" id="CHEBI:61717"/>
        <label>1</label>
    </ligand>
    <ligandPart>
        <name>Fe</name>
        <dbReference type="ChEBI" id="CHEBI:18248"/>
    </ligandPart>
</feature>
<feature type="binding site" description="covalent" evidence="4">
    <location>
        <position position="141"/>
    </location>
    <ligand>
        <name>heme c</name>
        <dbReference type="ChEBI" id="CHEBI:61717"/>
        <label>2</label>
    </ligand>
</feature>
<evidence type="ECO:0000256" key="2">
    <source>
        <dbReference type="ARBA" id="ARBA00022723"/>
    </source>
</evidence>
<dbReference type="RefSeq" id="WP_041106651.1">
    <property type="nucleotide sequence ID" value="NZ_CAXGLR010000015.1"/>
</dbReference>
<keyword evidence="1 4" id="KW-0349">Heme</keyword>
<feature type="domain" description="Cytochrome c" evidence="7">
    <location>
        <begin position="118"/>
        <end position="210"/>
    </location>
</feature>
<protein>
    <submittedName>
        <fullName evidence="8">Cytochrome c4</fullName>
    </submittedName>
</protein>
<feature type="binding site" description="covalent" evidence="4">
    <location>
        <position position="41"/>
    </location>
    <ligand>
        <name>heme c</name>
        <dbReference type="ChEBI" id="CHEBI:61717"/>
        <label>1</label>
    </ligand>
</feature>
<dbReference type="Gene3D" id="1.10.760.10">
    <property type="entry name" value="Cytochrome c-like domain"/>
    <property type="match status" value="2"/>
</dbReference>
<feature type="chain" id="PRO_5040783368" evidence="6">
    <location>
        <begin position="23"/>
        <end position="211"/>
    </location>
</feature>
<feature type="signal peptide" evidence="6">
    <location>
        <begin position="1"/>
        <end position="22"/>
    </location>
</feature>
<feature type="binding site" description="covalent" evidence="4">
    <location>
        <position position="44"/>
    </location>
    <ligand>
        <name>heme c</name>
        <dbReference type="ChEBI" id="CHEBI:61717"/>
        <label>1</label>
    </ligand>
</feature>
<feature type="domain" description="Cytochrome c" evidence="7">
    <location>
        <begin position="20"/>
        <end position="108"/>
    </location>
</feature>
<feature type="binding site" description="axial binding residue" evidence="5">
    <location>
        <position position="85"/>
    </location>
    <ligand>
        <name>heme c</name>
        <dbReference type="ChEBI" id="CHEBI:61717"/>
        <label>1</label>
    </ligand>
    <ligandPart>
        <name>Fe</name>
        <dbReference type="ChEBI" id="CHEBI:18248"/>
    </ligandPart>
</feature>
<dbReference type="PANTHER" id="PTHR33751">
    <property type="entry name" value="CBB3-TYPE CYTOCHROME C OXIDASE SUBUNIT FIXP"/>
    <property type="match status" value="1"/>
</dbReference>
<dbReference type="InterPro" id="IPR036909">
    <property type="entry name" value="Cyt_c-like_dom_sf"/>
</dbReference>
<evidence type="ECO:0000259" key="7">
    <source>
        <dbReference type="PROSITE" id="PS51007"/>
    </source>
</evidence>
<evidence type="ECO:0000256" key="1">
    <source>
        <dbReference type="ARBA" id="ARBA00022617"/>
    </source>
</evidence>
<dbReference type="GO" id="GO:0009055">
    <property type="term" value="F:electron transfer activity"/>
    <property type="evidence" value="ECO:0007669"/>
    <property type="project" value="InterPro"/>
</dbReference>
<feature type="binding site" description="axial binding residue" evidence="5">
    <location>
        <position position="187"/>
    </location>
    <ligand>
        <name>heme c</name>
        <dbReference type="ChEBI" id="CHEBI:61717"/>
        <label>2</label>
    </ligand>
    <ligandPart>
        <name>Fe</name>
        <dbReference type="ChEBI" id="CHEBI:18248"/>
    </ligandPart>
</feature>
<organism evidence="8 9">
    <name type="scientific">Stutzerimonas balearica</name>
    <dbReference type="NCBI Taxonomy" id="74829"/>
    <lineage>
        <taxon>Bacteria</taxon>
        <taxon>Pseudomonadati</taxon>
        <taxon>Pseudomonadota</taxon>
        <taxon>Gammaproteobacteria</taxon>
        <taxon>Pseudomonadales</taxon>
        <taxon>Pseudomonadaceae</taxon>
        <taxon>Stutzerimonas</taxon>
    </lineage>
</organism>
<dbReference type="SUPFAM" id="SSF46626">
    <property type="entry name" value="Cytochrome c"/>
    <property type="match status" value="2"/>
</dbReference>
<dbReference type="Pfam" id="PF00034">
    <property type="entry name" value="Cytochrom_C"/>
    <property type="match status" value="2"/>
</dbReference>
<comment type="PTM">
    <text evidence="4">Binds 2 heme c groups covalently per subunit.</text>
</comment>
<evidence type="ECO:0000313" key="9">
    <source>
        <dbReference type="Proteomes" id="UP000595933"/>
    </source>
</evidence>
<evidence type="ECO:0000256" key="5">
    <source>
        <dbReference type="PIRSR" id="PIRSR000005-2"/>
    </source>
</evidence>
<name>A0A9X7YQN7_9GAMM</name>
<dbReference type="PANTHER" id="PTHR33751:SF11">
    <property type="entry name" value="BLL4483 PROTEIN"/>
    <property type="match status" value="1"/>
</dbReference>
<evidence type="ECO:0000256" key="3">
    <source>
        <dbReference type="ARBA" id="ARBA00023004"/>
    </source>
</evidence>
<dbReference type="InterPro" id="IPR050597">
    <property type="entry name" value="Cytochrome_c_Oxidase_Subunit"/>
</dbReference>
<keyword evidence="3 5" id="KW-0408">Iron</keyword>
<dbReference type="PROSITE" id="PS51007">
    <property type="entry name" value="CYTC"/>
    <property type="match status" value="2"/>
</dbReference>
<dbReference type="PIRSF" id="PIRSF000005">
    <property type="entry name" value="Cytochrome_c4"/>
    <property type="match status" value="1"/>
</dbReference>
<dbReference type="GO" id="GO:0020037">
    <property type="term" value="F:heme binding"/>
    <property type="evidence" value="ECO:0007669"/>
    <property type="project" value="InterPro"/>
</dbReference>
<dbReference type="GO" id="GO:0005506">
    <property type="term" value="F:iron ion binding"/>
    <property type="evidence" value="ECO:0007669"/>
    <property type="project" value="InterPro"/>
</dbReference>
<dbReference type="InterPro" id="IPR009056">
    <property type="entry name" value="Cyt_c-like_dom"/>
</dbReference>
<keyword evidence="6" id="KW-0732">Signal</keyword>
<dbReference type="EMBL" id="CP067013">
    <property type="protein sequence ID" value="QQN50558.1"/>
    <property type="molecule type" value="Genomic_DNA"/>
</dbReference>
<reference evidence="8 9" key="1">
    <citation type="submission" date="2020-12" db="EMBL/GenBank/DDBJ databases">
        <title>FDA dAtabase for Regulatory Grade micrObial Sequences (FDA-ARGOS): Supporting development and validation of Infectious Disease Dx tests.</title>
        <authorList>
            <person name="Sproer C."/>
            <person name="Gronow S."/>
            <person name="Severitt S."/>
            <person name="Schroder I."/>
            <person name="Tallon L."/>
            <person name="Sadzewicz L."/>
            <person name="Zhao X."/>
            <person name="Boylan J."/>
            <person name="Ott S."/>
            <person name="Bowen H."/>
            <person name="Vavikolanu K."/>
            <person name="Mehta A."/>
            <person name="Aluvathingal J."/>
            <person name="Nadendla S."/>
            <person name="Lowell S."/>
            <person name="Myers T."/>
            <person name="Yan Y."/>
            <person name="Sichtig H."/>
        </authorList>
    </citation>
    <scope>NUCLEOTIDE SEQUENCE [LARGE SCALE GENOMIC DNA]</scope>
    <source>
        <strain evidence="8 9">FDAARGOS_1013</strain>
    </source>
</reference>
<dbReference type="AlphaFoldDB" id="A0A9X7YQN7"/>
<dbReference type="Proteomes" id="UP000595933">
    <property type="component" value="Chromosome"/>
</dbReference>